<feature type="region of interest" description="Disordered" evidence="7">
    <location>
        <begin position="1"/>
        <end position="26"/>
    </location>
</feature>
<evidence type="ECO:0000256" key="6">
    <source>
        <dbReference type="SAM" id="Coils"/>
    </source>
</evidence>
<dbReference type="GO" id="GO:0051087">
    <property type="term" value="F:protein-folding chaperone binding"/>
    <property type="evidence" value="ECO:0007669"/>
    <property type="project" value="InterPro"/>
</dbReference>
<dbReference type="GO" id="GO:0000774">
    <property type="term" value="F:adenyl-nucleotide exchange factor activity"/>
    <property type="evidence" value="ECO:0007669"/>
    <property type="project" value="InterPro"/>
</dbReference>
<dbReference type="Gene3D" id="3.90.20.20">
    <property type="match status" value="1"/>
</dbReference>
<accession>A0A955I0N9</accession>
<dbReference type="GO" id="GO:0006457">
    <property type="term" value="P:protein folding"/>
    <property type="evidence" value="ECO:0007669"/>
    <property type="project" value="InterPro"/>
</dbReference>
<dbReference type="HAMAP" id="MF_01151">
    <property type="entry name" value="GrpE"/>
    <property type="match status" value="1"/>
</dbReference>
<dbReference type="PRINTS" id="PR00773">
    <property type="entry name" value="GRPEPROTEIN"/>
</dbReference>
<keyword evidence="2 3" id="KW-0143">Chaperone</keyword>
<protein>
    <recommendedName>
        <fullName evidence="3 4">Protein GrpE</fullName>
    </recommendedName>
    <alternativeName>
        <fullName evidence="3">HSP-70 cofactor</fullName>
    </alternativeName>
</protein>
<reference evidence="8" key="2">
    <citation type="journal article" date="2021" name="Microbiome">
        <title>Successional dynamics and alternative stable states in a saline activated sludge microbial community over 9 years.</title>
        <authorList>
            <person name="Wang Y."/>
            <person name="Ye J."/>
            <person name="Ju F."/>
            <person name="Liu L."/>
            <person name="Boyd J.A."/>
            <person name="Deng Y."/>
            <person name="Parks D.H."/>
            <person name="Jiang X."/>
            <person name="Yin X."/>
            <person name="Woodcroft B.J."/>
            <person name="Tyson G.W."/>
            <person name="Hugenholtz P."/>
            <person name="Polz M.F."/>
            <person name="Zhang T."/>
        </authorList>
    </citation>
    <scope>NUCLEOTIDE SEQUENCE</scope>
    <source>
        <strain evidence="8">HKST-UBA17</strain>
    </source>
</reference>
<evidence type="ECO:0000313" key="9">
    <source>
        <dbReference type="Proteomes" id="UP000741282"/>
    </source>
</evidence>
<dbReference type="Gene3D" id="2.30.22.10">
    <property type="entry name" value="Head domain of nucleotide exchange factor GrpE"/>
    <property type="match status" value="1"/>
</dbReference>
<evidence type="ECO:0000256" key="1">
    <source>
        <dbReference type="ARBA" id="ARBA00009054"/>
    </source>
</evidence>
<feature type="compositionally biased region" description="Polar residues" evidence="7">
    <location>
        <begin position="1"/>
        <end position="11"/>
    </location>
</feature>
<sequence length="194" mass="21873">MNKKSSVNNYTKGKDTPTKNDPSSLNARIVQLEEEIRQLALTIDKVEDEKQQIENQMKKALADYQNLERAMDKRMDMKSIQLRKHIAQDLLILMDDVQYGLNAVTELTIGDDVQAWIQGLVDTMSKMKTVLESLDIQVMQVNVGDQFDSGIHEAIAVVDQGKENTVVEIVQPGYVMGEMVIRPARVVVSKKLAK</sequence>
<comment type="function">
    <text evidence="3 4">Participates actively in the response to hyperosmotic and heat shock by preventing the aggregation of stress-denatured proteins, in association with DnaK and GrpE. It is the nucleotide exchange factor for DnaK and may function as a thermosensor. Unfolded proteins bind initially to DnaJ; upon interaction with the DnaJ-bound protein, DnaK hydrolyzes its bound ATP, resulting in the formation of a stable complex. GrpE releases ADP from DnaK; ATP binding to DnaK triggers the release of the substrate protein, thus completing the reaction cycle. Several rounds of ATP-dependent interactions between DnaJ, DnaK and GrpE are required for fully efficient folding.</text>
</comment>
<dbReference type="Proteomes" id="UP000741282">
    <property type="component" value="Unassembled WGS sequence"/>
</dbReference>
<dbReference type="GO" id="GO:0051082">
    <property type="term" value="F:unfolded protein binding"/>
    <property type="evidence" value="ECO:0007669"/>
    <property type="project" value="TreeGrafter"/>
</dbReference>
<dbReference type="PANTHER" id="PTHR21237">
    <property type="entry name" value="GRPE PROTEIN"/>
    <property type="match status" value="1"/>
</dbReference>
<evidence type="ECO:0000256" key="4">
    <source>
        <dbReference type="RuleBase" id="RU000639"/>
    </source>
</evidence>
<evidence type="ECO:0000256" key="7">
    <source>
        <dbReference type="SAM" id="MobiDB-lite"/>
    </source>
</evidence>
<evidence type="ECO:0000256" key="5">
    <source>
        <dbReference type="RuleBase" id="RU004478"/>
    </source>
</evidence>
<dbReference type="PANTHER" id="PTHR21237:SF23">
    <property type="entry name" value="GRPE PROTEIN HOMOLOG, MITOCHONDRIAL"/>
    <property type="match status" value="1"/>
</dbReference>
<evidence type="ECO:0000313" key="8">
    <source>
        <dbReference type="EMBL" id="MCA9376825.1"/>
    </source>
</evidence>
<keyword evidence="3 4" id="KW-0346">Stress response</keyword>
<organism evidence="8 9">
    <name type="scientific">Candidatus Dojkabacteria bacterium</name>
    <dbReference type="NCBI Taxonomy" id="2099670"/>
    <lineage>
        <taxon>Bacteria</taxon>
        <taxon>Candidatus Dojkabacteria</taxon>
    </lineage>
</organism>
<dbReference type="GO" id="GO:0005737">
    <property type="term" value="C:cytoplasm"/>
    <property type="evidence" value="ECO:0007669"/>
    <property type="project" value="UniProtKB-SubCell"/>
</dbReference>
<dbReference type="GO" id="GO:0042803">
    <property type="term" value="F:protein homodimerization activity"/>
    <property type="evidence" value="ECO:0007669"/>
    <property type="project" value="InterPro"/>
</dbReference>
<reference evidence="8" key="1">
    <citation type="submission" date="2020-04" db="EMBL/GenBank/DDBJ databases">
        <authorList>
            <person name="Zhang T."/>
        </authorList>
    </citation>
    <scope>NUCLEOTIDE SEQUENCE</scope>
    <source>
        <strain evidence="8">HKST-UBA17</strain>
    </source>
</reference>
<name>A0A955I0N9_9BACT</name>
<dbReference type="SUPFAM" id="SSF51064">
    <property type="entry name" value="Head domain of nucleotide exchange factor GrpE"/>
    <property type="match status" value="1"/>
</dbReference>
<keyword evidence="6" id="KW-0175">Coiled coil</keyword>
<keyword evidence="3" id="KW-0963">Cytoplasm</keyword>
<evidence type="ECO:0000256" key="3">
    <source>
        <dbReference type="HAMAP-Rule" id="MF_01151"/>
    </source>
</evidence>
<dbReference type="InterPro" id="IPR013805">
    <property type="entry name" value="GrpE_CC"/>
</dbReference>
<dbReference type="AlphaFoldDB" id="A0A955I0N9"/>
<dbReference type="PROSITE" id="PS01071">
    <property type="entry name" value="GRPE"/>
    <property type="match status" value="1"/>
</dbReference>
<dbReference type="Pfam" id="PF01025">
    <property type="entry name" value="GrpE"/>
    <property type="match status" value="1"/>
</dbReference>
<comment type="caution">
    <text evidence="8">The sequence shown here is derived from an EMBL/GenBank/DDBJ whole genome shotgun (WGS) entry which is preliminary data.</text>
</comment>
<dbReference type="SUPFAM" id="SSF58014">
    <property type="entry name" value="Coiled-coil domain of nucleotide exchange factor GrpE"/>
    <property type="match status" value="1"/>
</dbReference>
<dbReference type="InterPro" id="IPR000740">
    <property type="entry name" value="GrpE"/>
</dbReference>
<dbReference type="InterPro" id="IPR009012">
    <property type="entry name" value="GrpE_head"/>
</dbReference>
<comment type="similarity">
    <text evidence="1 3 5">Belongs to the GrpE family.</text>
</comment>
<feature type="coiled-coil region" evidence="6">
    <location>
        <begin position="29"/>
        <end position="70"/>
    </location>
</feature>
<proteinExistence type="inferred from homology"/>
<gene>
    <name evidence="3" type="primary">grpE</name>
    <name evidence="8" type="ORF">KC685_02805</name>
</gene>
<evidence type="ECO:0000256" key="2">
    <source>
        <dbReference type="ARBA" id="ARBA00023186"/>
    </source>
</evidence>
<comment type="subunit">
    <text evidence="3">Homodimer.</text>
</comment>
<dbReference type="EMBL" id="JAGQLN010000008">
    <property type="protein sequence ID" value="MCA9376825.1"/>
    <property type="molecule type" value="Genomic_DNA"/>
</dbReference>
<comment type="subcellular location">
    <subcellularLocation>
        <location evidence="3">Cytoplasm</location>
    </subcellularLocation>
</comment>